<dbReference type="EMBL" id="KB201656">
    <property type="protein sequence ID" value="ESO95424.1"/>
    <property type="molecule type" value="Genomic_DNA"/>
</dbReference>
<dbReference type="GeneID" id="20238429"/>
<dbReference type="KEGG" id="lgi:LOTGIDRAFT_160564"/>
<sequence length="875" mass="96286">MDKLFFIVLGTILFGSSYSQENTTTSCSDGNPTFDCFDTLQTEVAESRANNDTSSYCRSVKKYINCVEGVVCKCGMASSASVYRALTYYAAVYKQNGCEFEADHDLIVEPGITCQDDNTTEGNNTIDQGLLVLSLDTIPAVLSVSEVCPGVKTCYSDYSKRLEQALYNKDLDAACIGMEMTIPCIERAACKCQETNNSILTELLHQEQFDYNNLCTIITGGVFFDDDIDCSEVGPVSTCEAENPISDCYQTYSNSIGTDYTDPNIMCPAIMKFINCSESVACQCGLQTSASILHSLTMSTTNHQVLGCNFVTGDMTVRPGIQCPGDSRFNGSDKDAILISMGLLNNVDVIDNIKLCADIEECYIVSDSETAAALHNKDGVSLCQAQSNFIHCSEQAVCKCGKYTDREFQNWLTEQKRDHLDLCVSDTSIEASYTCDFCQETNQLSHCYEDLQRVFNKASYTITEWCIAVETFVKCVENVGCTCGIENDPELLKSISYYIHLYNQKICFFYTSGVHISSPGILCPGINVTGTAAERGLLVLSLETLPEVINLDRMCSGVKQCYKTFSDKGGIALYSKDLAEFCRANEDFLACYEPTVCKCDMNDSPDIVKKIEEERTTYNAVCSEITDKIYSVTEKIDCKSVLPVDECQISKPYRKCEIYLETGQDPNKPDSVSQCPGYKAFISCTEDIACKCGLQQSVDVLRALTLITQTYLEENCAEISGLISIPNGIPCPDNSPNEGSSSNGRLLSLGLLQASQPQAIVGHCSGTRDCFQEADTSLATALHERNASKLCKSHAELLSCIDVEGCKCNIRDKDEYKTWYEISKKQHKADCTPDTPVIEVRTCPTSSASKQGNGQTTLVQIYIMVTLLFSVILLI</sequence>
<gene>
    <name evidence="2" type="ORF">LOTGIDRAFT_160564</name>
</gene>
<accession>V4C1T9</accession>
<feature type="signal peptide" evidence="1">
    <location>
        <begin position="1"/>
        <end position="19"/>
    </location>
</feature>
<dbReference type="RefSeq" id="XP_009053932.1">
    <property type="nucleotide sequence ID" value="XM_009055684.1"/>
</dbReference>
<evidence type="ECO:0000313" key="3">
    <source>
        <dbReference type="Proteomes" id="UP000030746"/>
    </source>
</evidence>
<protein>
    <submittedName>
        <fullName evidence="2">Uncharacterized protein</fullName>
    </submittedName>
</protein>
<dbReference type="Proteomes" id="UP000030746">
    <property type="component" value="Unassembled WGS sequence"/>
</dbReference>
<keyword evidence="1" id="KW-0732">Signal</keyword>
<dbReference type="OrthoDB" id="6097598at2759"/>
<dbReference type="HOGENOM" id="CLU_328543_0_0_1"/>
<dbReference type="OMA" id="TIAHRNK"/>
<organism evidence="2 3">
    <name type="scientific">Lottia gigantea</name>
    <name type="common">Giant owl limpet</name>
    <dbReference type="NCBI Taxonomy" id="225164"/>
    <lineage>
        <taxon>Eukaryota</taxon>
        <taxon>Metazoa</taxon>
        <taxon>Spiralia</taxon>
        <taxon>Lophotrochozoa</taxon>
        <taxon>Mollusca</taxon>
        <taxon>Gastropoda</taxon>
        <taxon>Patellogastropoda</taxon>
        <taxon>Lottioidea</taxon>
        <taxon>Lottiidae</taxon>
        <taxon>Lottia</taxon>
    </lineage>
</organism>
<keyword evidence="3" id="KW-1185">Reference proteome</keyword>
<evidence type="ECO:0000256" key="1">
    <source>
        <dbReference type="SAM" id="SignalP"/>
    </source>
</evidence>
<dbReference type="CTD" id="20238429"/>
<evidence type="ECO:0000313" key="2">
    <source>
        <dbReference type="EMBL" id="ESO95424.1"/>
    </source>
</evidence>
<feature type="chain" id="PRO_5004719831" evidence="1">
    <location>
        <begin position="20"/>
        <end position="875"/>
    </location>
</feature>
<reference evidence="2 3" key="1">
    <citation type="journal article" date="2013" name="Nature">
        <title>Insights into bilaterian evolution from three spiralian genomes.</title>
        <authorList>
            <person name="Simakov O."/>
            <person name="Marletaz F."/>
            <person name="Cho S.J."/>
            <person name="Edsinger-Gonzales E."/>
            <person name="Havlak P."/>
            <person name="Hellsten U."/>
            <person name="Kuo D.H."/>
            <person name="Larsson T."/>
            <person name="Lv J."/>
            <person name="Arendt D."/>
            <person name="Savage R."/>
            <person name="Osoegawa K."/>
            <person name="de Jong P."/>
            <person name="Grimwood J."/>
            <person name="Chapman J.A."/>
            <person name="Shapiro H."/>
            <person name="Aerts A."/>
            <person name="Otillar R.P."/>
            <person name="Terry A.Y."/>
            <person name="Boore J.L."/>
            <person name="Grigoriev I.V."/>
            <person name="Lindberg D.R."/>
            <person name="Seaver E.C."/>
            <person name="Weisblat D.A."/>
            <person name="Putnam N.H."/>
            <person name="Rokhsar D.S."/>
        </authorList>
    </citation>
    <scope>NUCLEOTIDE SEQUENCE [LARGE SCALE GENOMIC DNA]</scope>
</reference>
<name>V4C1T9_LOTGI</name>
<dbReference type="AlphaFoldDB" id="V4C1T9"/>
<proteinExistence type="predicted"/>